<proteinExistence type="predicted"/>
<organism evidence="1 2">
    <name type="scientific">Alicyclobacillus cellulosilyticus</name>
    <dbReference type="NCBI Taxonomy" id="1003997"/>
    <lineage>
        <taxon>Bacteria</taxon>
        <taxon>Bacillati</taxon>
        <taxon>Bacillota</taxon>
        <taxon>Bacilli</taxon>
        <taxon>Bacillales</taxon>
        <taxon>Alicyclobacillaceae</taxon>
        <taxon>Alicyclobacillus</taxon>
    </lineage>
</organism>
<keyword evidence="2" id="KW-1185">Reference proteome</keyword>
<dbReference type="Proteomes" id="UP000637695">
    <property type="component" value="Unassembled WGS sequence"/>
</dbReference>
<dbReference type="SUPFAM" id="SSF52413">
    <property type="entry name" value="UDP-glucose/GDP-mannose dehydrogenase C-terminal domain"/>
    <property type="match status" value="1"/>
</dbReference>
<evidence type="ECO:0000313" key="2">
    <source>
        <dbReference type="Proteomes" id="UP000637695"/>
    </source>
</evidence>
<accession>A0A917K344</accession>
<dbReference type="Gene3D" id="3.40.50.720">
    <property type="entry name" value="NAD(P)-binding Rossmann-like Domain"/>
    <property type="match status" value="1"/>
</dbReference>
<protein>
    <recommendedName>
        <fullName evidence="3">UDP-glucose/GDP-mannose dehydrogenase family protein</fullName>
    </recommendedName>
</protein>
<name>A0A917K344_9BACL</name>
<dbReference type="InterPro" id="IPR036220">
    <property type="entry name" value="UDP-Glc/GDP-Man_DH_C_sf"/>
</dbReference>
<dbReference type="AlphaFoldDB" id="A0A917K344"/>
<dbReference type="EMBL" id="BMOY01000005">
    <property type="protein sequence ID" value="GGI99205.1"/>
    <property type="molecule type" value="Genomic_DNA"/>
</dbReference>
<evidence type="ECO:0000313" key="1">
    <source>
        <dbReference type="EMBL" id="GGI99205.1"/>
    </source>
</evidence>
<reference evidence="1" key="1">
    <citation type="journal article" date="2014" name="Int. J. Syst. Evol. Microbiol.">
        <title>Complete genome sequence of Corynebacterium casei LMG S-19264T (=DSM 44701T), isolated from a smear-ripened cheese.</title>
        <authorList>
            <consortium name="US DOE Joint Genome Institute (JGI-PGF)"/>
            <person name="Walter F."/>
            <person name="Albersmeier A."/>
            <person name="Kalinowski J."/>
            <person name="Ruckert C."/>
        </authorList>
    </citation>
    <scope>NUCLEOTIDE SEQUENCE</scope>
    <source>
        <strain evidence="1">JCM 18487</strain>
    </source>
</reference>
<comment type="caution">
    <text evidence="1">The sequence shown here is derived from an EMBL/GenBank/DDBJ whole genome shotgun (WGS) entry which is preliminary data.</text>
</comment>
<dbReference type="RefSeq" id="WP_188881035.1">
    <property type="nucleotide sequence ID" value="NZ_BMOY01000005.1"/>
</dbReference>
<sequence>MALAHYLRHRGARVRAFDPTVPIQFPYQTETLAACLDGADAVAVAAWQPAFDGVAWREALAHACAPLVLLDPKHRLQSRLSPCGAGVDAASTGSCMILADPASATVQHAGHTAPGGRVAR</sequence>
<reference evidence="1" key="2">
    <citation type="submission" date="2020-09" db="EMBL/GenBank/DDBJ databases">
        <authorList>
            <person name="Sun Q."/>
            <person name="Ohkuma M."/>
        </authorList>
    </citation>
    <scope>NUCLEOTIDE SEQUENCE</scope>
    <source>
        <strain evidence="1">JCM 18487</strain>
    </source>
</reference>
<evidence type="ECO:0008006" key="3">
    <source>
        <dbReference type="Google" id="ProtNLM"/>
    </source>
</evidence>
<gene>
    <name evidence="1" type="ORF">GCM10010885_05840</name>
</gene>